<organism evidence="1 2">
    <name type="scientific">Ralstonia flatus</name>
    <dbReference type="NCBI Taxonomy" id="3058601"/>
    <lineage>
        <taxon>Bacteria</taxon>
        <taxon>Pseudomonadati</taxon>
        <taxon>Pseudomonadota</taxon>
        <taxon>Betaproteobacteria</taxon>
        <taxon>Burkholderiales</taxon>
        <taxon>Burkholderiaceae</taxon>
        <taxon>Ralstonia</taxon>
    </lineage>
</organism>
<dbReference type="Proteomes" id="UP001189792">
    <property type="component" value="Unassembled WGS sequence"/>
</dbReference>
<comment type="caution">
    <text evidence="1">The sequence shown here is derived from an EMBL/GenBank/DDBJ whole genome shotgun (WGS) entry which is preliminary data.</text>
</comment>
<proteinExistence type="predicted"/>
<reference evidence="1 2" key="1">
    <citation type="submission" date="2023-07" db="EMBL/GenBank/DDBJ databases">
        <authorList>
            <person name="Peeters C."/>
        </authorList>
    </citation>
    <scope>NUCLEOTIDE SEQUENCE [LARGE SCALE GENOMIC DNA]</scope>
    <source>
        <strain evidence="1 2">LMG 32965</strain>
    </source>
</reference>
<evidence type="ECO:0008006" key="3">
    <source>
        <dbReference type="Google" id="ProtNLM"/>
    </source>
</evidence>
<dbReference type="EMBL" id="CAUDLI010000009">
    <property type="protein sequence ID" value="CAJ0895832.1"/>
    <property type="molecule type" value="Genomic_DNA"/>
</dbReference>
<keyword evidence="2" id="KW-1185">Reference proteome</keyword>
<gene>
    <name evidence="1" type="ORF">R77564_03930</name>
</gene>
<evidence type="ECO:0000313" key="1">
    <source>
        <dbReference type="EMBL" id="CAJ0895832.1"/>
    </source>
</evidence>
<name>A0ABM9L1L8_9RALS</name>
<protein>
    <recommendedName>
        <fullName evidence="3">Transposase</fullName>
    </recommendedName>
</protein>
<evidence type="ECO:0000313" key="2">
    <source>
        <dbReference type="Proteomes" id="UP001189792"/>
    </source>
</evidence>
<accession>A0ABM9L1L8</accession>
<sequence>MSSRNKHSKLDRPEIVAFLRRCAVARLRAADKRVYSLHNLASRIQERFHIKANKSTIHRFLKCLGINFAWESVK</sequence>